<reference evidence="2" key="1">
    <citation type="submission" date="2025-08" db="UniProtKB">
        <authorList>
            <consortium name="Ensembl"/>
        </authorList>
    </citation>
    <scope>IDENTIFICATION</scope>
</reference>
<sequence>MNTEEHKSSFWHFQKSSLHDHAAYLIDSLWDSAKHHLSHWASFTGLLLPKPQEPEPTTFHSNCSTPSDGLGGTQCVNSPVSRMRIT</sequence>
<accession>A0A8C4PY06</accession>
<name>A0A8C4PY06_EPTBU</name>
<feature type="compositionally biased region" description="Polar residues" evidence="1">
    <location>
        <begin position="58"/>
        <end position="67"/>
    </location>
</feature>
<dbReference type="Proteomes" id="UP000694388">
    <property type="component" value="Unplaced"/>
</dbReference>
<proteinExistence type="predicted"/>
<evidence type="ECO:0000256" key="1">
    <source>
        <dbReference type="SAM" id="MobiDB-lite"/>
    </source>
</evidence>
<evidence type="ECO:0000313" key="2">
    <source>
        <dbReference type="Ensembl" id="ENSEBUP00000003950.1"/>
    </source>
</evidence>
<evidence type="ECO:0000313" key="3">
    <source>
        <dbReference type="Proteomes" id="UP000694388"/>
    </source>
</evidence>
<keyword evidence="3" id="KW-1185">Reference proteome</keyword>
<feature type="region of interest" description="Disordered" evidence="1">
    <location>
        <begin position="54"/>
        <end position="86"/>
    </location>
</feature>
<dbReference type="AlphaFoldDB" id="A0A8C4PY06"/>
<protein>
    <submittedName>
        <fullName evidence="2">Uncharacterized protein</fullName>
    </submittedName>
</protein>
<reference evidence="2" key="2">
    <citation type="submission" date="2025-09" db="UniProtKB">
        <authorList>
            <consortium name="Ensembl"/>
        </authorList>
    </citation>
    <scope>IDENTIFICATION</scope>
</reference>
<organism evidence="2 3">
    <name type="scientific">Eptatretus burgeri</name>
    <name type="common">Inshore hagfish</name>
    <dbReference type="NCBI Taxonomy" id="7764"/>
    <lineage>
        <taxon>Eukaryota</taxon>
        <taxon>Metazoa</taxon>
        <taxon>Chordata</taxon>
        <taxon>Craniata</taxon>
        <taxon>Vertebrata</taxon>
        <taxon>Cyclostomata</taxon>
        <taxon>Myxini</taxon>
        <taxon>Myxiniformes</taxon>
        <taxon>Myxinidae</taxon>
        <taxon>Eptatretinae</taxon>
        <taxon>Eptatretus</taxon>
    </lineage>
</organism>
<dbReference type="Ensembl" id="ENSEBUT00000004356.1">
    <property type="protein sequence ID" value="ENSEBUP00000003950.1"/>
    <property type="gene ID" value="ENSEBUG00000002810.1"/>
</dbReference>